<evidence type="ECO:0000313" key="1">
    <source>
        <dbReference type="EMBL" id="KAF2392089.1"/>
    </source>
</evidence>
<dbReference type="EMBL" id="JAAAXX010000001">
    <property type="protein sequence ID" value="KAF2392089.1"/>
    <property type="molecule type" value="Genomic_DNA"/>
</dbReference>
<sequence length="55" mass="6126">MDIKSIRTDEELNSALLRIEQLWGAAPNSPEGNELDTLAMLVGKYEDEQVLIPTP</sequence>
<gene>
    <name evidence="1" type="ORF">FX983_00037</name>
</gene>
<name>A0A6L5BTZ4_9PSED</name>
<accession>A0A6L5BTZ4</accession>
<reference evidence="1 2" key="1">
    <citation type="submission" date="2019-12" db="EMBL/GenBank/DDBJ databases">
        <title>Endophytic bacteria associated with Panax ginseng seedlings.</title>
        <authorList>
            <person name="Park J.M."/>
            <person name="Shin R."/>
            <person name="Jo S.H."/>
        </authorList>
    </citation>
    <scope>NUCLEOTIDE SEQUENCE [LARGE SCALE GENOMIC DNA]</scope>
    <source>
        <strain evidence="1 2">PgKB32</strain>
    </source>
</reference>
<organism evidence="1 2">
    <name type="scientific">Pseudomonas frederiksbergensis</name>
    <dbReference type="NCBI Taxonomy" id="104087"/>
    <lineage>
        <taxon>Bacteria</taxon>
        <taxon>Pseudomonadati</taxon>
        <taxon>Pseudomonadota</taxon>
        <taxon>Gammaproteobacteria</taxon>
        <taxon>Pseudomonadales</taxon>
        <taxon>Pseudomonadaceae</taxon>
        <taxon>Pseudomonas</taxon>
    </lineage>
</organism>
<dbReference type="Proteomes" id="UP000475265">
    <property type="component" value="Unassembled WGS sequence"/>
</dbReference>
<evidence type="ECO:0000313" key="2">
    <source>
        <dbReference type="Proteomes" id="UP000475265"/>
    </source>
</evidence>
<dbReference type="RefSeq" id="WP_163907666.1">
    <property type="nucleotide sequence ID" value="NZ_JAAAXX010000001.1"/>
</dbReference>
<comment type="caution">
    <text evidence="1">The sequence shown here is derived from an EMBL/GenBank/DDBJ whole genome shotgun (WGS) entry which is preliminary data.</text>
</comment>
<proteinExistence type="predicted"/>
<protein>
    <submittedName>
        <fullName evidence="1">Uncharacterized protein</fullName>
    </submittedName>
</protein>
<dbReference type="AlphaFoldDB" id="A0A6L5BTZ4"/>